<dbReference type="EMBL" id="CP034550">
    <property type="protein sequence ID" value="QFZ20845.1"/>
    <property type="molecule type" value="Genomic_DNA"/>
</dbReference>
<evidence type="ECO:0000313" key="4">
    <source>
        <dbReference type="Proteomes" id="UP000325787"/>
    </source>
</evidence>
<dbReference type="AlphaFoldDB" id="A0A5Q0H4L0"/>
<name>A0A5Q0H4L0_SACSY</name>
<feature type="region of interest" description="Disordered" evidence="1">
    <location>
        <begin position="35"/>
        <end position="54"/>
    </location>
</feature>
<sequence length="330" mass="34562">MPLSKSSRRSPARLLAVALLAGGVLLAPNALSSAATPDEPVKVATPTPDSPVSGKLVPAVRGDAARAAAGPQVSAGVLRRGESFSADRADAARTSGATTIVPWSGSLHVVWGAFPTVSSIGAQATHTVNPGISIPSGNPDVVYAPTLVPSGKTCIEVTTFYWQGGNGVGAWDWCAASPGFAAVAWIDSTFLSTYTAPYQGLPAYEVLDVQTNAVTNSWTAYLYNYTTSSWDALFTSADTAKLSETHGGWSMFEVYTEYNPATGEGYYCTETYGTQYHAANLKIKLGSTWTALTPGNSNVTPPGSVNSTDFGCYGLSFTLQTANSHWQVTH</sequence>
<protein>
    <submittedName>
        <fullName evidence="3">Carbohydrate-binding protein</fullName>
    </submittedName>
</protein>
<dbReference type="Proteomes" id="UP000325787">
    <property type="component" value="Chromosome"/>
</dbReference>
<evidence type="ECO:0000256" key="1">
    <source>
        <dbReference type="SAM" id="MobiDB-lite"/>
    </source>
</evidence>
<feature type="chain" id="PRO_5039409014" evidence="2">
    <location>
        <begin position="27"/>
        <end position="330"/>
    </location>
</feature>
<dbReference type="KEGG" id="ssyi:EKG83_28710"/>
<evidence type="ECO:0000256" key="2">
    <source>
        <dbReference type="SAM" id="SignalP"/>
    </source>
</evidence>
<keyword evidence="4" id="KW-1185">Reference proteome</keyword>
<feature type="signal peptide" evidence="2">
    <location>
        <begin position="1"/>
        <end position="26"/>
    </location>
</feature>
<gene>
    <name evidence="3" type="ORF">EKG83_28710</name>
</gene>
<proteinExistence type="predicted"/>
<keyword evidence="2" id="KW-0732">Signal</keyword>
<dbReference type="OrthoDB" id="4093285at2"/>
<evidence type="ECO:0000313" key="3">
    <source>
        <dbReference type="EMBL" id="QFZ20845.1"/>
    </source>
</evidence>
<accession>A0A5Q0H4L0</accession>
<dbReference type="RefSeq" id="WP_051766584.1">
    <property type="nucleotide sequence ID" value="NZ_CP034550.1"/>
</dbReference>
<reference evidence="4" key="1">
    <citation type="journal article" date="2021" name="Curr. Microbiol.">
        <title>Complete genome of nocamycin-producing strain Saccharothrix syringae NRRL B-16468 reveals the biosynthetic potential for secondary metabolites.</title>
        <authorList>
            <person name="Mo X."/>
            <person name="Yang S."/>
        </authorList>
    </citation>
    <scope>NUCLEOTIDE SEQUENCE [LARGE SCALE GENOMIC DNA]</scope>
    <source>
        <strain evidence="4">ATCC 51364 / DSM 43886 / JCM 6844 / KCTC 9398 / NBRC 14523 / NRRL B-16468 / INA 2240</strain>
    </source>
</reference>
<organism evidence="3 4">
    <name type="scientific">Saccharothrix syringae</name>
    <name type="common">Nocardiopsis syringae</name>
    <dbReference type="NCBI Taxonomy" id="103733"/>
    <lineage>
        <taxon>Bacteria</taxon>
        <taxon>Bacillati</taxon>
        <taxon>Actinomycetota</taxon>
        <taxon>Actinomycetes</taxon>
        <taxon>Pseudonocardiales</taxon>
        <taxon>Pseudonocardiaceae</taxon>
        <taxon>Saccharothrix</taxon>
    </lineage>
</organism>